<dbReference type="WBParaSite" id="nRc.2.0.1.t46558-RA">
    <property type="protein sequence ID" value="nRc.2.0.1.t46558-RA"/>
    <property type="gene ID" value="nRc.2.0.1.g46558"/>
</dbReference>
<organism evidence="1 2">
    <name type="scientific">Romanomermis culicivorax</name>
    <name type="common">Nematode worm</name>
    <dbReference type="NCBI Taxonomy" id="13658"/>
    <lineage>
        <taxon>Eukaryota</taxon>
        <taxon>Metazoa</taxon>
        <taxon>Ecdysozoa</taxon>
        <taxon>Nematoda</taxon>
        <taxon>Enoplea</taxon>
        <taxon>Dorylaimia</taxon>
        <taxon>Mermithida</taxon>
        <taxon>Mermithoidea</taxon>
        <taxon>Mermithidae</taxon>
        <taxon>Romanomermis</taxon>
    </lineage>
</organism>
<proteinExistence type="predicted"/>
<reference evidence="2" key="1">
    <citation type="submission" date="2022-11" db="UniProtKB">
        <authorList>
            <consortium name="WormBaseParasite"/>
        </authorList>
    </citation>
    <scope>IDENTIFICATION</scope>
</reference>
<name>A0A915L7V6_ROMCU</name>
<dbReference type="Proteomes" id="UP000887565">
    <property type="component" value="Unplaced"/>
</dbReference>
<evidence type="ECO:0000313" key="1">
    <source>
        <dbReference type="Proteomes" id="UP000887565"/>
    </source>
</evidence>
<protein>
    <submittedName>
        <fullName evidence="2">Uncharacterized protein</fullName>
    </submittedName>
</protein>
<accession>A0A915L7V6</accession>
<dbReference type="AlphaFoldDB" id="A0A915L7V6"/>
<keyword evidence="1" id="KW-1185">Reference proteome</keyword>
<evidence type="ECO:0000313" key="2">
    <source>
        <dbReference type="WBParaSite" id="nRc.2.0.1.t46558-RA"/>
    </source>
</evidence>
<sequence>MDAANPYITRGRCWARILDPSKKLINRLAGYPSEIMILQVFMIRSSRQNEEEFMAAVKLFQSSDLIDEFLKIQAHDCGLLCDKNRKLAQKLMQKLISAEQRRDYNVQDDFNSKFDPEKQKS</sequence>